<gene>
    <name evidence="2" type="ORF">L9F63_017891</name>
</gene>
<reference evidence="2" key="2">
    <citation type="submission" date="2023-05" db="EMBL/GenBank/DDBJ databases">
        <authorList>
            <person name="Fouks B."/>
        </authorList>
    </citation>
    <scope>NUCLEOTIDE SEQUENCE</scope>
    <source>
        <strain evidence="2">Stay&amp;Tobe</strain>
        <tissue evidence="2">Testes</tissue>
    </source>
</reference>
<feature type="region of interest" description="Disordered" evidence="1">
    <location>
        <begin position="39"/>
        <end position="59"/>
    </location>
</feature>
<feature type="non-terminal residue" evidence="2">
    <location>
        <position position="59"/>
    </location>
</feature>
<feature type="compositionally biased region" description="Basic and acidic residues" evidence="1">
    <location>
        <begin position="44"/>
        <end position="59"/>
    </location>
</feature>
<accession>A0AAD8EFV2</accession>
<sequence>VHFPTHDEHLMTELTRSVKVFAEGLEQLSQDEANEVTLSPHLSCEGRGEPRWRDGDKFY</sequence>
<dbReference type="EMBL" id="JASPKZ010005301">
    <property type="protein sequence ID" value="KAJ9588853.1"/>
    <property type="molecule type" value="Genomic_DNA"/>
</dbReference>
<evidence type="ECO:0000256" key="1">
    <source>
        <dbReference type="SAM" id="MobiDB-lite"/>
    </source>
</evidence>
<keyword evidence="3" id="KW-1185">Reference proteome</keyword>
<feature type="non-terminal residue" evidence="2">
    <location>
        <position position="1"/>
    </location>
</feature>
<comment type="caution">
    <text evidence="2">The sequence shown here is derived from an EMBL/GenBank/DDBJ whole genome shotgun (WGS) entry which is preliminary data.</text>
</comment>
<evidence type="ECO:0000313" key="3">
    <source>
        <dbReference type="Proteomes" id="UP001233999"/>
    </source>
</evidence>
<protein>
    <submittedName>
        <fullName evidence="2">Uncharacterized protein</fullName>
    </submittedName>
</protein>
<organism evidence="2 3">
    <name type="scientific">Diploptera punctata</name>
    <name type="common">Pacific beetle cockroach</name>
    <dbReference type="NCBI Taxonomy" id="6984"/>
    <lineage>
        <taxon>Eukaryota</taxon>
        <taxon>Metazoa</taxon>
        <taxon>Ecdysozoa</taxon>
        <taxon>Arthropoda</taxon>
        <taxon>Hexapoda</taxon>
        <taxon>Insecta</taxon>
        <taxon>Pterygota</taxon>
        <taxon>Neoptera</taxon>
        <taxon>Polyneoptera</taxon>
        <taxon>Dictyoptera</taxon>
        <taxon>Blattodea</taxon>
        <taxon>Blaberoidea</taxon>
        <taxon>Blaberidae</taxon>
        <taxon>Diplopterinae</taxon>
        <taxon>Diploptera</taxon>
    </lineage>
</organism>
<name>A0AAD8EFV2_DIPPU</name>
<reference evidence="2" key="1">
    <citation type="journal article" date="2023" name="IScience">
        <title>Live-bearing cockroach genome reveals convergent evolutionary mechanisms linked to viviparity in insects and beyond.</title>
        <authorList>
            <person name="Fouks B."/>
            <person name="Harrison M.C."/>
            <person name="Mikhailova A.A."/>
            <person name="Marchal E."/>
            <person name="English S."/>
            <person name="Carruthers M."/>
            <person name="Jennings E.C."/>
            <person name="Chiamaka E.L."/>
            <person name="Frigard R.A."/>
            <person name="Pippel M."/>
            <person name="Attardo G.M."/>
            <person name="Benoit J.B."/>
            <person name="Bornberg-Bauer E."/>
            <person name="Tobe S.S."/>
        </authorList>
    </citation>
    <scope>NUCLEOTIDE SEQUENCE</scope>
    <source>
        <strain evidence="2">Stay&amp;Tobe</strain>
    </source>
</reference>
<proteinExistence type="predicted"/>
<evidence type="ECO:0000313" key="2">
    <source>
        <dbReference type="EMBL" id="KAJ9588853.1"/>
    </source>
</evidence>
<dbReference type="Proteomes" id="UP001233999">
    <property type="component" value="Unassembled WGS sequence"/>
</dbReference>
<dbReference type="AlphaFoldDB" id="A0AAD8EFV2"/>